<evidence type="ECO:0000313" key="1">
    <source>
        <dbReference type="EMBL" id="KAK9323341.1"/>
    </source>
</evidence>
<dbReference type="Proteomes" id="UP001489719">
    <property type="component" value="Unassembled WGS sequence"/>
</dbReference>
<proteinExistence type="predicted"/>
<dbReference type="EMBL" id="MU970062">
    <property type="protein sequence ID" value="KAK9323341.1"/>
    <property type="molecule type" value="Genomic_DNA"/>
</dbReference>
<name>A0ACC3TQS8_9ASCO</name>
<keyword evidence="2" id="KW-1185">Reference proteome</keyword>
<comment type="caution">
    <text evidence="1">The sequence shown here is derived from an EMBL/GenBank/DDBJ whole genome shotgun (WGS) entry which is preliminary data.</text>
</comment>
<accession>A0ACC3TQS8</accession>
<protein>
    <submittedName>
        <fullName evidence="1">Acylphosphatase</fullName>
    </submittedName>
</protein>
<organism evidence="1 2">
    <name type="scientific">Lipomyces orientalis</name>
    <dbReference type="NCBI Taxonomy" id="1233043"/>
    <lineage>
        <taxon>Eukaryota</taxon>
        <taxon>Fungi</taxon>
        <taxon>Dikarya</taxon>
        <taxon>Ascomycota</taxon>
        <taxon>Saccharomycotina</taxon>
        <taxon>Lipomycetes</taxon>
        <taxon>Lipomycetales</taxon>
        <taxon>Lipomycetaceae</taxon>
        <taxon>Lipomyces</taxon>
    </lineage>
</organism>
<reference evidence="2" key="1">
    <citation type="journal article" date="2024" name="Front. Bioeng. Biotechnol.">
        <title>Genome-scale model development and genomic sequencing of the oleaginous clade Lipomyces.</title>
        <authorList>
            <person name="Czajka J.J."/>
            <person name="Han Y."/>
            <person name="Kim J."/>
            <person name="Mondo S.J."/>
            <person name="Hofstad B.A."/>
            <person name="Robles A."/>
            <person name="Haridas S."/>
            <person name="Riley R."/>
            <person name="LaButti K."/>
            <person name="Pangilinan J."/>
            <person name="Andreopoulos W."/>
            <person name="Lipzen A."/>
            <person name="Yan J."/>
            <person name="Wang M."/>
            <person name="Ng V."/>
            <person name="Grigoriev I.V."/>
            <person name="Spatafora J.W."/>
            <person name="Magnuson J.K."/>
            <person name="Baker S.E."/>
            <person name="Pomraning K.R."/>
        </authorList>
    </citation>
    <scope>NUCLEOTIDE SEQUENCE [LARGE SCALE GENOMIC DNA]</scope>
    <source>
        <strain evidence="2">CBS 10300</strain>
    </source>
</reference>
<gene>
    <name evidence="1" type="ORF">V1517DRAFT_320478</name>
</gene>
<evidence type="ECO:0000313" key="2">
    <source>
        <dbReference type="Proteomes" id="UP001489719"/>
    </source>
</evidence>
<sequence length="98" mass="10856">MDSTLRRVAFEVHGRVQGVGFRKFAERKALGIGDITGWVLNTRHGTVKGEAQGAANTILRLVEALKAGPMLSRVDKIDYKYIDVLSSENGFVVRPGRW</sequence>